<dbReference type="Gene3D" id="2.40.110.10">
    <property type="entry name" value="Butyryl-CoA Dehydrogenase, subunit A, domain 2"/>
    <property type="match status" value="1"/>
</dbReference>
<evidence type="ECO:0000313" key="4">
    <source>
        <dbReference type="EMBL" id="MEY2249823.1"/>
    </source>
</evidence>
<dbReference type="Pfam" id="PF02771">
    <property type="entry name" value="Acyl-CoA_dh_N"/>
    <property type="match status" value="1"/>
</dbReference>
<name>A0ABV4AYT2_9BURK</name>
<feature type="domain" description="Acyl-CoA dehydrogenase/oxidase N-terminal" evidence="2">
    <location>
        <begin position="22"/>
        <end position="107"/>
    </location>
</feature>
<dbReference type="InterPro" id="IPR013107">
    <property type="entry name" value="Acyl-CoA_DH_C"/>
</dbReference>
<dbReference type="InterPro" id="IPR009100">
    <property type="entry name" value="AcylCoA_DH/oxidase_NM_dom_sf"/>
</dbReference>
<evidence type="ECO:0000256" key="1">
    <source>
        <dbReference type="ARBA" id="ARBA00023002"/>
    </source>
</evidence>
<evidence type="ECO:0000313" key="5">
    <source>
        <dbReference type="Proteomes" id="UP001562178"/>
    </source>
</evidence>
<dbReference type="Proteomes" id="UP001562178">
    <property type="component" value="Unassembled WGS sequence"/>
</dbReference>
<keyword evidence="5" id="KW-1185">Reference proteome</keyword>
<dbReference type="Gene3D" id="1.20.140.10">
    <property type="entry name" value="Butyryl-CoA Dehydrogenase, subunit A, domain 3"/>
    <property type="match status" value="1"/>
</dbReference>
<dbReference type="SUPFAM" id="SSF56645">
    <property type="entry name" value="Acyl-CoA dehydrogenase NM domain-like"/>
    <property type="match status" value="1"/>
</dbReference>
<keyword evidence="1" id="KW-0560">Oxidoreductase</keyword>
<reference evidence="4 5" key="1">
    <citation type="journal article" date="2016" name="Int. J. Syst. Evol. Microbiol.">
        <title>Description of Comamonas sediminis sp. nov., isolated from lagoon sediments.</title>
        <authorList>
            <person name="Subhash Y."/>
            <person name="Bang J.J."/>
            <person name="You T.H."/>
            <person name="Lee S.S."/>
        </authorList>
    </citation>
    <scope>NUCLEOTIDE SEQUENCE [LARGE SCALE GENOMIC DNA]</scope>
    <source>
        <strain evidence="4 5">JCM 31169</strain>
    </source>
</reference>
<accession>A0ABV4AYT2</accession>
<feature type="domain" description="Acyl-CoA dehydrogenase C-terminal" evidence="3">
    <location>
        <begin position="238"/>
        <end position="368"/>
    </location>
</feature>
<sequence length="394" mass="43299">MTFQADLSNPFLRQAVELRDVFARDAIERDKAGGKPLEQYQQIKDSGLLRLGIPAQHGGAGQPWSTALRVVREFAQADSSVAHLFGYHGSSLHSAHVLSSPQQAAQLYAASAEGNWFWANNSNAGARSLTGRWQGDHWVLNGSKPYTSGSHVADHLHITWVDEDSGETIDAAIPAGRAGWKALDDWDAFGQRQTGSGTCSYENVRVEAHEVYERRSATPRAPYRTLIPFVQQSVLLNVFLGTAQGALLRARAYSLNDSRPWVHSGVERHVDDPWVKRVYGDLYTRTLAATALADQALGVLDRVWARGEALTAAERGEAAIPLAAANAFAGNTALEVTSKIFEVTGTRSTSNELGLDRFWRNVRTHTLHNPEEYKTRNVGYWFLTGEPPVPSGIQ</sequence>
<dbReference type="EMBL" id="JBGBDC010000001">
    <property type="protein sequence ID" value="MEY2249823.1"/>
    <property type="molecule type" value="Genomic_DNA"/>
</dbReference>
<dbReference type="InterPro" id="IPR046373">
    <property type="entry name" value="Acyl-CoA_Oxase/DH_mid-dom_sf"/>
</dbReference>
<dbReference type="PIRSF" id="PIRSF016578">
    <property type="entry name" value="HsaA"/>
    <property type="match status" value="1"/>
</dbReference>
<dbReference type="PANTHER" id="PTHR43884:SF12">
    <property type="entry name" value="ISOVALERYL-COA DEHYDROGENASE, MITOCHONDRIAL-RELATED"/>
    <property type="match status" value="1"/>
</dbReference>
<gene>
    <name evidence="4" type="ORF">AB7A72_02300</name>
</gene>
<proteinExistence type="predicted"/>
<organism evidence="4 5">
    <name type="scientific">Comamonas sediminis</name>
    <dbReference type="NCBI Taxonomy" id="1783360"/>
    <lineage>
        <taxon>Bacteria</taxon>
        <taxon>Pseudomonadati</taxon>
        <taxon>Pseudomonadota</taxon>
        <taxon>Betaproteobacteria</taxon>
        <taxon>Burkholderiales</taxon>
        <taxon>Comamonadaceae</taxon>
        <taxon>Comamonas</taxon>
    </lineage>
</organism>
<evidence type="ECO:0000259" key="3">
    <source>
        <dbReference type="Pfam" id="PF08028"/>
    </source>
</evidence>
<dbReference type="SUPFAM" id="SSF47203">
    <property type="entry name" value="Acyl-CoA dehydrogenase C-terminal domain-like"/>
    <property type="match status" value="1"/>
</dbReference>
<dbReference type="RefSeq" id="WP_369458892.1">
    <property type="nucleotide sequence ID" value="NZ_JBGBDC010000001.1"/>
</dbReference>
<dbReference type="Pfam" id="PF08028">
    <property type="entry name" value="Acyl-CoA_dh_2"/>
    <property type="match status" value="1"/>
</dbReference>
<comment type="caution">
    <text evidence="4">The sequence shown here is derived from an EMBL/GenBank/DDBJ whole genome shotgun (WGS) entry which is preliminary data.</text>
</comment>
<evidence type="ECO:0000259" key="2">
    <source>
        <dbReference type="Pfam" id="PF02771"/>
    </source>
</evidence>
<dbReference type="InterPro" id="IPR013786">
    <property type="entry name" value="AcylCoA_DH/ox_N"/>
</dbReference>
<dbReference type="InterPro" id="IPR036250">
    <property type="entry name" value="AcylCo_DH-like_C"/>
</dbReference>
<dbReference type="PANTHER" id="PTHR43884">
    <property type="entry name" value="ACYL-COA DEHYDROGENASE"/>
    <property type="match status" value="1"/>
</dbReference>
<dbReference type="Gene3D" id="1.10.540.10">
    <property type="entry name" value="Acyl-CoA dehydrogenase/oxidase, N-terminal domain"/>
    <property type="match status" value="1"/>
</dbReference>
<protein>
    <submittedName>
        <fullName evidence="4">Acyl-CoA dehydrogenase family protein</fullName>
    </submittedName>
</protein>
<dbReference type="InterPro" id="IPR037069">
    <property type="entry name" value="AcylCoA_DH/ox_N_sf"/>
</dbReference>